<accession>E6XE59</accession>
<evidence type="ECO:0000313" key="1">
    <source>
        <dbReference type="EMBL" id="ADV49140.1"/>
    </source>
</evidence>
<keyword evidence="2" id="KW-1185">Reference proteome</keyword>
<proteinExistence type="predicted"/>
<dbReference type="EMBL" id="CP002453">
    <property type="protein sequence ID" value="ADV49140.1"/>
    <property type="molecule type" value="Genomic_DNA"/>
</dbReference>
<evidence type="ECO:0000313" key="2">
    <source>
        <dbReference type="Proteomes" id="UP000008634"/>
    </source>
</evidence>
<dbReference type="STRING" id="688270.Celal_1839"/>
<gene>
    <name evidence="1" type="ordered locus">Celal_1839</name>
</gene>
<name>E6XE59_CELAD</name>
<organism evidence="1 2">
    <name type="scientific">Cellulophaga algicola (strain DSM 14237 / IC166 / ACAM 630)</name>
    <dbReference type="NCBI Taxonomy" id="688270"/>
    <lineage>
        <taxon>Bacteria</taxon>
        <taxon>Pseudomonadati</taxon>
        <taxon>Bacteroidota</taxon>
        <taxon>Flavobacteriia</taxon>
        <taxon>Flavobacteriales</taxon>
        <taxon>Flavobacteriaceae</taxon>
        <taxon>Cellulophaga</taxon>
    </lineage>
</organism>
<dbReference type="RefSeq" id="WP_013550618.1">
    <property type="nucleotide sequence ID" value="NC_014934.1"/>
</dbReference>
<dbReference type="HOGENOM" id="CLU_1737253_0_0_10"/>
<protein>
    <submittedName>
        <fullName evidence="1">Uncharacterized protein</fullName>
    </submittedName>
</protein>
<dbReference type="eggNOG" id="ENOG5034884">
    <property type="taxonomic scope" value="Bacteria"/>
</dbReference>
<dbReference type="AlphaFoldDB" id="E6XE59"/>
<dbReference type="OrthoDB" id="983080at2"/>
<dbReference type="Proteomes" id="UP000008634">
    <property type="component" value="Chromosome"/>
</dbReference>
<dbReference type="KEGG" id="cao:Celal_1839"/>
<reference evidence="1 2" key="1">
    <citation type="journal article" date="2010" name="Stand. Genomic Sci.">
        <title>Complete genome sequence of Cellulophaga algicola type strain (IC166).</title>
        <authorList>
            <person name="Abt B."/>
            <person name="Lu M."/>
            <person name="Misra M."/>
            <person name="Han C."/>
            <person name="Nolan M."/>
            <person name="Lucas S."/>
            <person name="Hammon N."/>
            <person name="Deshpande S."/>
            <person name="Cheng J.F."/>
            <person name="Tapia R."/>
            <person name="Goodwin L."/>
            <person name="Pitluck S."/>
            <person name="Liolios K."/>
            <person name="Pagani I."/>
            <person name="Ivanova N."/>
            <person name="Mavromatis K."/>
            <person name="Ovchinikova G."/>
            <person name="Pati A."/>
            <person name="Chen A."/>
            <person name="Palaniappan K."/>
            <person name="Land M."/>
            <person name="Hauser L."/>
            <person name="Chang Y.J."/>
            <person name="Jeffries C.D."/>
            <person name="Detter J.C."/>
            <person name="Brambilla E."/>
            <person name="Rohde M."/>
            <person name="Tindall B.J."/>
            <person name="Goker M."/>
            <person name="Woyke T."/>
            <person name="Bristow J."/>
            <person name="Eisen J.A."/>
            <person name="Markowitz V."/>
            <person name="Hugenholtz P."/>
            <person name="Kyrpides N.C."/>
            <person name="Klenk H.P."/>
            <person name="Lapidus A."/>
        </authorList>
    </citation>
    <scope>NUCLEOTIDE SEQUENCE [LARGE SCALE GENOMIC DNA]</scope>
    <source>
        <strain evidence="2">DSM 14237 / IC166 / ACAM 630</strain>
    </source>
</reference>
<sequence length="150" mass="17379">MQKKLNYFLITSLILINFSCNDGKKNDVLNSKAPPELKADSIKSKNEIENIERPEKTIIRNLAVDTTKVFGIWTQDSNGPHADFWLTKISFYVVDYDGDGAIPYVLEKNEITLFYDDYIQKGLITSAENDTLKIKWSDHKNETKYVKFKY</sequence>